<dbReference type="Gene3D" id="1.20.5.1930">
    <property type="match status" value="1"/>
</dbReference>
<accession>A0ABU2LHJ1</accession>
<evidence type="ECO:0000256" key="5">
    <source>
        <dbReference type="ARBA" id="ARBA00022741"/>
    </source>
</evidence>
<keyword evidence="5" id="KW-0547">Nucleotide-binding</keyword>
<comment type="catalytic activity">
    <reaction evidence="1">
        <text>ATP + protein L-histidine = ADP + protein N-phospho-L-histidine.</text>
        <dbReference type="EC" id="2.7.13.3"/>
    </reaction>
</comment>
<evidence type="ECO:0000256" key="2">
    <source>
        <dbReference type="ARBA" id="ARBA00012438"/>
    </source>
</evidence>
<dbReference type="GO" id="GO:0016301">
    <property type="term" value="F:kinase activity"/>
    <property type="evidence" value="ECO:0007669"/>
    <property type="project" value="UniProtKB-KW"/>
</dbReference>
<evidence type="ECO:0000256" key="9">
    <source>
        <dbReference type="SAM" id="Coils"/>
    </source>
</evidence>
<gene>
    <name evidence="11" type="ORF">RNC47_01735</name>
</gene>
<dbReference type="RefSeq" id="WP_311594779.1">
    <property type="nucleotide sequence ID" value="NZ_JAVREM010000001.1"/>
</dbReference>
<dbReference type="PANTHER" id="PTHR24421:SF10">
    <property type="entry name" value="NITRATE_NITRITE SENSOR PROTEIN NARQ"/>
    <property type="match status" value="1"/>
</dbReference>
<feature type="domain" description="Histidine kinase/HSP90-like ATPase" evidence="10">
    <location>
        <begin position="288"/>
        <end position="383"/>
    </location>
</feature>
<evidence type="ECO:0000256" key="3">
    <source>
        <dbReference type="ARBA" id="ARBA00022553"/>
    </source>
</evidence>
<dbReference type="EC" id="2.7.13.3" evidence="2"/>
<dbReference type="SMART" id="SM00387">
    <property type="entry name" value="HATPase_c"/>
    <property type="match status" value="1"/>
</dbReference>
<dbReference type="InterPro" id="IPR036890">
    <property type="entry name" value="HATPase_C_sf"/>
</dbReference>
<dbReference type="PANTHER" id="PTHR24421">
    <property type="entry name" value="NITRATE/NITRITE SENSOR PROTEIN NARX-RELATED"/>
    <property type="match status" value="1"/>
</dbReference>
<proteinExistence type="predicted"/>
<sequence length="390" mass="41201">MSAPTAPWLDRLLSSPWSDVGLAVAAAIAQTAPLLFRHSDSGLPWHWWGYVATVGASLPLVARRHRPVSVLLVCAVFSGLYDLADPVAPQPLWYGVLIALHGVAATAPPRVRLPVFVVMCAGGLLTVGSPDTATRGIVLYVAAYALGRATAGSRAQAAVLAERALRLERERRTHEERAAERERARIARDMHDVLAHSISLMIVQAEAGPVALHTEPGRAAAAFGAIARTGRDALDQLRRMLAVLHDTDGTRAPQPTIHDLPALARQVAGAGLDVRLTTEGDPRPIPADCGLAAYRIAQEALTNVVKHAGAAHAEIRLRWHDDGLEIHVLDDGHGVPGPDLPSGGNGLIGVRERAAACGGTATAGPRTDRHPGFEVRALLPLPAPERAVPA</sequence>
<dbReference type="EMBL" id="JAVREM010000001">
    <property type="protein sequence ID" value="MDT0317054.1"/>
    <property type="molecule type" value="Genomic_DNA"/>
</dbReference>
<evidence type="ECO:0000256" key="4">
    <source>
        <dbReference type="ARBA" id="ARBA00022679"/>
    </source>
</evidence>
<keyword evidence="4" id="KW-0808">Transferase</keyword>
<evidence type="ECO:0000256" key="7">
    <source>
        <dbReference type="ARBA" id="ARBA00022840"/>
    </source>
</evidence>
<dbReference type="Pfam" id="PF02518">
    <property type="entry name" value="HATPase_c"/>
    <property type="match status" value="1"/>
</dbReference>
<dbReference type="InterPro" id="IPR050482">
    <property type="entry name" value="Sensor_HK_TwoCompSys"/>
</dbReference>
<evidence type="ECO:0000313" key="11">
    <source>
        <dbReference type="EMBL" id="MDT0317054.1"/>
    </source>
</evidence>
<keyword evidence="7" id="KW-0067">ATP-binding</keyword>
<comment type="caution">
    <text evidence="11">The sequence shown here is derived from an EMBL/GenBank/DDBJ whole genome shotgun (WGS) entry which is preliminary data.</text>
</comment>
<keyword evidence="9" id="KW-0175">Coiled coil</keyword>
<feature type="coiled-coil region" evidence="9">
    <location>
        <begin position="157"/>
        <end position="184"/>
    </location>
</feature>
<protein>
    <recommendedName>
        <fullName evidence="2">histidine kinase</fullName>
        <ecNumber evidence="2">2.7.13.3</ecNumber>
    </recommendedName>
</protein>
<name>A0ABU2LHJ1_9ACTN</name>
<organism evidence="11 12">
    <name type="scientific">Streptomyces millisiae</name>
    <dbReference type="NCBI Taxonomy" id="3075542"/>
    <lineage>
        <taxon>Bacteria</taxon>
        <taxon>Bacillati</taxon>
        <taxon>Actinomycetota</taxon>
        <taxon>Actinomycetes</taxon>
        <taxon>Kitasatosporales</taxon>
        <taxon>Streptomycetaceae</taxon>
        <taxon>Streptomyces</taxon>
    </lineage>
</organism>
<evidence type="ECO:0000256" key="1">
    <source>
        <dbReference type="ARBA" id="ARBA00000085"/>
    </source>
</evidence>
<dbReference type="Gene3D" id="3.30.565.10">
    <property type="entry name" value="Histidine kinase-like ATPase, C-terminal domain"/>
    <property type="match status" value="1"/>
</dbReference>
<reference evidence="12" key="1">
    <citation type="submission" date="2023-07" db="EMBL/GenBank/DDBJ databases">
        <title>30 novel species of actinomycetes from the DSMZ collection.</title>
        <authorList>
            <person name="Nouioui I."/>
        </authorList>
    </citation>
    <scope>NUCLEOTIDE SEQUENCE [LARGE SCALE GENOMIC DNA]</scope>
    <source>
        <strain evidence="12">DSM 44918</strain>
    </source>
</reference>
<keyword evidence="8" id="KW-0902">Two-component regulatory system</keyword>
<keyword evidence="6 11" id="KW-0418">Kinase</keyword>
<dbReference type="CDD" id="cd16917">
    <property type="entry name" value="HATPase_UhpB-NarQ-NarX-like"/>
    <property type="match status" value="1"/>
</dbReference>
<keyword evidence="12" id="KW-1185">Reference proteome</keyword>
<evidence type="ECO:0000259" key="10">
    <source>
        <dbReference type="SMART" id="SM00387"/>
    </source>
</evidence>
<keyword evidence="3" id="KW-0597">Phosphoprotein</keyword>
<evidence type="ECO:0000256" key="8">
    <source>
        <dbReference type="ARBA" id="ARBA00023012"/>
    </source>
</evidence>
<evidence type="ECO:0000256" key="6">
    <source>
        <dbReference type="ARBA" id="ARBA00022777"/>
    </source>
</evidence>
<dbReference type="SUPFAM" id="SSF55874">
    <property type="entry name" value="ATPase domain of HSP90 chaperone/DNA topoisomerase II/histidine kinase"/>
    <property type="match status" value="1"/>
</dbReference>
<dbReference type="InterPro" id="IPR011712">
    <property type="entry name" value="Sig_transdc_His_kin_sub3_dim/P"/>
</dbReference>
<dbReference type="Proteomes" id="UP001183420">
    <property type="component" value="Unassembled WGS sequence"/>
</dbReference>
<dbReference type="Pfam" id="PF07730">
    <property type="entry name" value="HisKA_3"/>
    <property type="match status" value="1"/>
</dbReference>
<dbReference type="InterPro" id="IPR003594">
    <property type="entry name" value="HATPase_dom"/>
</dbReference>
<evidence type="ECO:0000313" key="12">
    <source>
        <dbReference type="Proteomes" id="UP001183420"/>
    </source>
</evidence>